<dbReference type="EMBL" id="FUXU01000058">
    <property type="protein sequence ID" value="SKA61879.1"/>
    <property type="molecule type" value="Genomic_DNA"/>
</dbReference>
<name>A0A1T4VAC2_9GAMM</name>
<organism evidence="1 2">
    <name type="scientific">Enterovibrio nigricans DSM 22720</name>
    <dbReference type="NCBI Taxonomy" id="1121868"/>
    <lineage>
        <taxon>Bacteria</taxon>
        <taxon>Pseudomonadati</taxon>
        <taxon>Pseudomonadota</taxon>
        <taxon>Gammaproteobacteria</taxon>
        <taxon>Vibrionales</taxon>
        <taxon>Vibrionaceae</taxon>
        <taxon>Enterovibrio</taxon>
    </lineage>
</organism>
<proteinExistence type="predicted"/>
<dbReference type="AlphaFoldDB" id="A0A1T4VAC2"/>
<evidence type="ECO:0000313" key="2">
    <source>
        <dbReference type="Proteomes" id="UP000190162"/>
    </source>
</evidence>
<dbReference type="Proteomes" id="UP000190162">
    <property type="component" value="Unassembled WGS sequence"/>
</dbReference>
<reference evidence="2" key="1">
    <citation type="submission" date="2017-02" db="EMBL/GenBank/DDBJ databases">
        <authorList>
            <person name="Varghese N."/>
            <person name="Submissions S."/>
        </authorList>
    </citation>
    <scope>NUCLEOTIDE SEQUENCE [LARGE SCALE GENOMIC DNA]</scope>
    <source>
        <strain evidence="2">DSM 22720</strain>
    </source>
</reference>
<sequence length="441" mass="51377">MRSRITPAQIKEPFKQTDVSEALAHIDADIKILAELPPEWVGFCREKTLLANESLAYFIDQRLKLHNQGYPCRNIDYLALIEKQMVEIKSVYLSLFRLAPGFVYELKDQSPDVFVWLMLEPEFAASKTHFLAAFTQLEGLKPDLAKMLVIQSRAEQLDSLIASLAEGLPAYSERTFSFLRLRHSISNALTKHWLKEDILSERNAQSALAMSNIEEAKEWLDESVSGEDLLFERLLNKQDRNTWFRQYFGVDNQALPSTNVGLYARLLELKEFMAFDPKGEHAPVELMLIGRFDWVETALEHIFEFDYEEDKAEKWLQALYVIYGERLPLDPTAIGVDYSWEDALDVLNKWVEKNDHWFSEPARLGEKLSFDTTINSLKDPQINAEFRHWLWKQLCIHSRVYVLWDALMPVHQQDWILERLAQLKLASERFELRGRNATLGY</sequence>
<accession>A0A1T4VAC2</accession>
<keyword evidence="2" id="KW-1185">Reference proteome</keyword>
<dbReference type="RefSeq" id="WP_078753735.1">
    <property type="nucleotide sequence ID" value="NZ_FUXU01000058.1"/>
</dbReference>
<dbReference type="OrthoDB" id="5811309at2"/>
<evidence type="ECO:0000313" key="1">
    <source>
        <dbReference type="EMBL" id="SKA61879.1"/>
    </source>
</evidence>
<protein>
    <submittedName>
        <fullName evidence="1">Uncharacterized protein</fullName>
    </submittedName>
</protein>
<gene>
    <name evidence="1" type="ORF">SAMN02745132_03541</name>
</gene>